<comment type="caution">
    <text evidence="2">The sequence shown here is derived from an EMBL/GenBank/DDBJ whole genome shotgun (WGS) entry which is preliminary data.</text>
</comment>
<keyword evidence="1" id="KW-0472">Membrane</keyword>
<keyword evidence="3" id="KW-1185">Reference proteome</keyword>
<feature type="transmembrane region" description="Helical" evidence="1">
    <location>
        <begin position="62"/>
        <end position="89"/>
    </location>
</feature>
<dbReference type="EMBL" id="JADBEJ010000005">
    <property type="protein sequence ID" value="MBE1576917.1"/>
    <property type="molecule type" value="Genomic_DNA"/>
</dbReference>
<sequence length="133" mass="14643">MTLQPDNTKTPDNEPPQRVKVVIEHAERPVRRVATSAEMIRTARPLLRTPGRHRKEQARDSWLCLAMAVLAGWAPTLRMCLLLTIGGGIVVGVVRISTPQIGVSAGTSVGLLTLFCAWIVKSRQGKQRREPSL</sequence>
<evidence type="ECO:0000313" key="3">
    <source>
        <dbReference type="Proteomes" id="UP000656548"/>
    </source>
</evidence>
<organism evidence="2 3">
    <name type="scientific">Amycolatopsis roodepoortensis</name>
    <dbReference type="NCBI Taxonomy" id="700274"/>
    <lineage>
        <taxon>Bacteria</taxon>
        <taxon>Bacillati</taxon>
        <taxon>Actinomycetota</taxon>
        <taxon>Actinomycetes</taxon>
        <taxon>Pseudonocardiales</taxon>
        <taxon>Pseudonocardiaceae</taxon>
        <taxon>Amycolatopsis</taxon>
    </lineage>
</organism>
<keyword evidence="1" id="KW-1133">Transmembrane helix</keyword>
<feature type="transmembrane region" description="Helical" evidence="1">
    <location>
        <begin position="101"/>
        <end position="120"/>
    </location>
</feature>
<evidence type="ECO:0000256" key="1">
    <source>
        <dbReference type="SAM" id="Phobius"/>
    </source>
</evidence>
<evidence type="ECO:0000313" key="2">
    <source>
        <dbReference type="EMBL" id="MBE1576917.1"/>
    </source>
</evidence>
<gene>
    <name evidence="2" type="ORF">H4W30_003977</name>
</gene>
<name>A0ABR9L961_9PSEU</name>
<accession>A0ABR9L961</accession>
<proteinExistence type="predicted"/>
<dbReference type="RefSeq" id="WP_225949774.1">
    <property type="nucleotide sequence ID" value="NZ_JADBEJ010000005.1"/>
</dbReference>
<keyword evidence="1" id="KW-0812">Transmembrane</keyword>
<reference evidence="2 3" key="1">
    <citation type="submission" date="2020-10" db="EMBL/GenBank/DDBJ databases">
        <title>Sequencing the genomes of 1000 actinobacteria strains.</title>
        <authorList>
            <person name="Klenk H.-P."/>
        </authorList>
    </citation>
    <scope>NUCLEOTIDE SEQUENCE [LARGE SCALE GENOMIC DNA]</scope>
    <source>
        <strain evidence="2 3">DSM 46661</strain>
    </source>
</reference>
<dbReference type="Proteomes" id="UP000656548">
    <property type="component" value="Unassembled WGS sequence"/>
</dbReference>
<protein>
    <submittedName>
        <fullName evidence="2">Flp pilus assembly protein TadB</fullName>
    </submittedName>
</protein>